<evidence type="ECO:0000313" key="3">
    <source>
        <dbReference type="Proteomes" id="UP000270094"/>
    </source>
</evidence>
<evidence type="ECO:0000256" key="1">
    <source>
        <dbReference type="SAM" id="Phobius"/>
    </source>
</evidence>
<gene>
    <name evidence="2" type="ORF">SVUK_LOCUS16602</name>
</gene>
<proteinExistence type="predicted"/>
<keyword evidence="1" id="KW-1133">Transmembrane helix</keyword>
<keyword evidence="3" id="KW-1185">Reference proteome</keyword>
<sequence>MFGTGEAVKIIIVYFIDKALQRLFEVDEKKRCQEVRAYVAYAQSSQAGNINRQAQQGIIKSLEPALGYLAYLGIVLIVLAANINRQAQQGIIKSLEPALGYLAYLGIVLIILAFLFLFDFPFLDATSSKSITYFVFGLYHLTSYSTSFIEEEHEVW</sequence>
<dbReference type="Proteomes" id="UP000270094">
    <property type="component" value="Unassembled WGS sequence"/>
</dbReference>
<feature type="transmembrane region" description="Helical" evidence="1">
    <location>
        <begin position="98"/>
        <end position="118"/>
    </location>
</feature>
<reference evidence="2 3" key="1">
    <citation type="submission" date="2018-11" db="EMBL/GenBank/DDBJ databases">
        <authorList>
            <consortium name="Pathogen Informatics"/>
        </authorList>
    </citation>
    <scope>NUCLEOTIDE SEQUENCE [LARGE SCALE GENOMIC DNA]</scope>
</reference>
<keyword evidence="1" id="KW-0472">Membrane</keyword>
<evidence type="ECO:0000313" key="2">
    <source>
        <dbReference type="EMBL" id="VDM81604.1"/>
    </source>
</evidence>
<name>A0A3P7JS21_STRVU</name>
<feature type="transmembrane region" description="Helical" evidence="1">
    <location>
        <begin position="65"/>
        <end position="83"/>
    </location>
</feature>
<protein>
    <submittedName>
        <fullName evidence="2">Uncharacterized protein</fullName>
    </submittedName>
</protein>
<keyword evidence="1" id="KW-0812">Transmembrane</keyword>
<dbReference type="AlphaFoldDB" id="A0A3P7JS21"/>
<accession>A0A3P7JS21</accession>
<dbReference type="EMBL" id="UYYB01113705">
    <property type="protein sequence ID" value="VDM81604.1"/>
    <property type="molecule type" value="Genomic_DNA"/>
</dbReference>
<organism evidence="2 3">
    <name type="scientific">Strongylus vulgaris</name>
    <name type="common">Blood worm</name>
    <dbReference type="NCBI Taxonomy" id="40348"/>
    <lineage>
        <taxon>Eukaryota</taxon>
        <taxon>Metazoa</taxon>
        <taxon>Ecdysozoa</taxon>
        <taxon>Nematoda</taxon>
        <taxon>Chromadorea</taxon>
        <taxon>Rhabditida</taxon>
        <taxon>Rhabditina</taxon>
        <taxon>Rhabditomorpha</taxon>
        <taxon>Strongyloidea</taxon>
        <taxon>Strongylidae</taxon>
        <taxon>Strongylus</taxon>
    </lineage>
</organism>